<dbReference type="SUPFAM" id="SSF54695">
    <property type="entry name" value="POZ domain"/>
    <property type="match status" value="1"/>
</dbReference>
<feature type="domain" description="BTB" evidence="1">
    <location>
        <begin position="16"/>
        <end position="51"/>
    </location>
</feature>
<dbReference type="PANTHER" id="PTHR22744">
    <property type="entry name" value="HELIX LOOP HELIX PROTEIN 21-RELATED"/>
    <property type="match status" value="1"/>
</dbReference>
<dbReference type="InterPro" id="IPR000210">
    <property type="entry name" value="BTB/POZ_dom"/>
</dbReference>
<protein>
    <submittedName>
        <fullName evidence="2">BTB and MATH domain-containing protein 38</fullName>
    </submittedName>
</protein>
<reference evidence="2 3" key="1">
    <citation type="submission" date="2024-02" db="EMBL/GenBank/DDBJ databases">
        <authorList>
            <person name="Chen Y."/>
            <person name="Shah S."/>
            <person name="Dougan E. K."/>
            <person name="Thang M."/>
            <person name="Chan C."/>
        </authorList>
    </citation>
    <scope>NUCLEOTIDE SEQUENCE [LARGE SCALE GENOMIC DNA]</scope>
</reference>
<organism evidence="2 3">
    <name type="scientific">Durusdinium trenchii</name>
    <dbReference type="NCBI Taxonomy" id="1381693"/>
    <lineage>
        <taxon>Eukaryota</taxon>
        <taxon>Sar</taxon>
        <taxon>Alveolata</taxon>
        <taxon>Dinophyceae</taxon>
        <taxon>Suessiales</taxon>
        <taxon>Symbiodiniaceae</taxon>
        <taxon>Durusdinium</taxon>
    </lineage>
</organism>
<dbReference type="EMBL" id="CAXAMM010002925">
    <property type="protein sequence ID" value="CAK8997916.1"/>
    <property type="molecule type" value="Genomic_DNA"/>
</dbReference>
<accession>A0ABP0I5S2</accession>
<dbReference type="InterPro" id="IPR011333">
    <property type="entry name" value="SKP1/BTB/POZ_sf"/>
</dbReference>
<dbReference type="Proteomes" id="UP001642464">
    <property type="component" value="Unassembled WGS sequence"/>
</dbReference>
<dbReference type="PROSITE" id="PS50097">
    <property type="entry name" value="BTB"/>
    <property type="match status" value="1"/>
</dbReference>
<proteinExistence type="predicted"/>
<evidence type="ECO:0000259" key="1">
    <source>
        <dbReference type="PROSITE" id="PS50097"/>
    </source>
</evidence>
<gene>
    <name evidence="2" type="ORF">SCF082_LOCUS5405</name>
</gene>
<dbReference type="PANTHER" id="PTHR22744:SF17">
    <property type="entry name" value="BTB DOMAIN-CONTAINING PROTEIN"/>
    <property type="match status" value="1"/>
</dbReference>
<name>A0ABP0I5S2_9DINO</name>
<dbReference type="SMART" id="SM00225">
    <property type="entry name" value="BTB"/>
    <property type="match status" value="1"/>
</dbReference>
<dbReference type="CDD" id="cd18186">
    <property type="entry name" value="BTB_POZ_ZBTB_KLHL-like"/>
    <property type="match status" value="1"/>
</dbReference>
<keyword evidence="3" id="KW-1185">Reference proteome</keyword>
<comment type="caution">
    <text evidence="2">The sequence shown here is derived from an EMBL/GenBank/DDBJ whole genome shotgun (WGS) entry which is preliminary data.</text>
</comment>
<evidence type="ECO:0000313" key="2">
    <source>
        <dbReference type="EMBL" id="CAK8997916.1"/>
    </source>
</evidence>
<dbReference type="Pfam" id="PF00651">
    <property type="entry name" value="BTB"/>
    <property type="match status" value="1"/>
</dbReference>
<evidence type="ECO:0000313" key="3">
    <source>
        <dbReference type="Proteomes" id="UP001642464"/>
    </source>
</evidence>
<sequence length="250" mass="27996">MCSSDESPAKRPRSAPDLKIVVDDGELEVHSVILEYASPVFAKMLSSAMKEGSGTSIQLPGKKFTELDTFYKELQLCTMKPLTKETAIFLTHWAEEYQVDSLKDKCEAYLLASVPVTGQALQHAVKYGLHKRTKQCLDVMKGDLAKHVNDLEVLTEKGCEEHLKQMWPLILREGGLQPSPLPPAEHVKSMWPFVAHALRTAPRLRQLVRLKGECASWPMDLMVVLPCSHSADEKAKTWLTEKLRAHGLPV</sequence>
<dbReference type="Gene3D" id="3.30.710.10">
    <property type="entry name" value="Potassium Channel Kv1.1, Chain A"/>
    <property type="match status" value="1"/>
</dbReference>